<reference evidence="3" key="1">
    <citation type="journal article" date="2019" name="Int. J. Syst. Evol. Microbiol.">
        <title>The Global Catalogue of Microorganisms (GCM) 10K type strain sequencing project: providing services to taxonomists for standard genome sequencing and annotation.</title>
        <authorList>
            <consortium name="The Broad Institute Genomics Platform"/>
            <consortium name="The Broad Institute Genome Sequencing Center for Infectious Disease"/>
            <person name="Wu L."/>
            <person name="Ma J."/>
        </authorList>
    </citation>
    <scope>NUCLEOTIDE SEQUENCE [LARGE SCALE GENOMIC DNA]</scope>
    <source>
        <strain evidence="3">CGMCC 1.19062</strain>
    </source>
</reference>
<protein>
    <submittedName>
        <fullName evidence="2">Uncharacterized protein</fullName>
    </submittedName>
</protein>
<comment type="caution">
    <text evidence="2">The sequence shown here is derived from an EMBL/GenBank/DDBJ whole genome shotgun (WGS) entry which is preliminary data.</text>
</comment>
<accession>A0ABW5DQU8</accession>
<evidence type="ECO:0000256" key="1">
    <source>
        <dbReference type="SAM" id="Phobius"/>
    </source>
</evidence>
<keyword evidence="1" id="KW-0812">Transmembrane</keyword>
<keyword evidence="3" id="KW-1185">Reference proteome</keyword>
<gene>
    <name evidence="2" type="ORF">ACFSM5_10975</name>
</gene>
<proteinExistence type="predicted"/>
<dbReference type="EMBL" id="JBHUIP010000011">
    <property type="protein sequence ID" value="MFD2263412.1"/>
    <property type="molecule type" value="Genomic_DNA"/>
</dbReference>
<feature type="transmembrane region" description="Helical" evidence="1">
    <location>
        <begin position="51"/>
        <end position="75"/>
    </location>
</feature>
<keyword evidence="1" id="KW-1133">Transmembrane helix</keyword>
<sequence length="142" mass="16189">MSPREQNRPSRFMVSLRALASPMPLIMTVLFVLTVLGGISARMTWVTWNAYVYWMGFVPAITCLVLSGPFFLWCVERWDATYSRRAFGSWVVEPHVRKRGRRRPSNDFAALANFVKAHSQSHIVICGSYAGAWKRLTGVESF</sequence>
<dbReference type="RefSeq" id="WP_379876417.1">
    <property type="nucleotide sequence ID" value="NZ_JBHUIP010000011.1"/>
</dbReference>
<organism evidence="2 3">
    <name type="scientific">Lacibacterium aquatile</name>
    <dbReference type="NCBI Taxonomy" id="1168082"/>
    <lineage>
        <taxon>Bacteria</taxon>
        <taxon>Pseudomonadati</taxon>
        <taxon>Pseudomonadota</taxon>
        <taxon>Alphaproteobacteria</taxon>
        <taxon>Rhodospirillales</taxon>
        <taxon>Rhodospirillaceae</taxon>
    </lineage>
</organism>
<evidence type="ECO:0000313" key="3">
    <source>
        <dbReference type="Proteomes" id="UP001597295"/>
    </source>
</evidence>
<keyword evidence="1" id="KW-0472">Membrane</keyword>
<name>A0ABW5DQU8_9PROT</name>
<evidence type="ECO:0000313" key="2">
    <source>
        <dbReference type="EMBL" id="MFD2263412.1"/>
    </source>
</evidence>
<dbReference type="Proteomes" id="UP001597295">
    <property type="component" value="Unassembled WGS sequence"/>
</dbReference>